<name>A0ABW0YJQ2_9BACI</name>
<dbReference type="PANTHER" id="PTHR43201:SF5">
    <property type="entry name" value="MEDIUM-CHAIN ACYL-COA LIGASE ACSF2, MITOCHONDRIAL"/>
    <property type="match status" value="1"/>
</dbReference>
<dbReference type="Proteomes" id="UP001596142">
    <property type="component" value="Unassembled WGS sequence"/>
</dbReference>
<dbReference type="InterPro" id="IPR000873">
    <property type="entry name" value="AMP-dep_synth/lig_dom"/>
</dbReference>
<dbReference type="PROSITE" id="PS00455">
    <property type="entry name" value="AMP_BINDING"/>
    <property type="match status" value="1"/>
</dbReference>
<dbReference type="PANTHER" id="PTHR43201">
    <property type="entry name" value="ACYL-COA SYNTHETASE"/>
    <property type="match status" value="1"/>
</dbReference>
<comment type="similarity">
    <text evidence="1">Belongs to the ATP-dependent AMP-binding enzyme family.</text>
</comment>
<evidence type="ECO:0000256" key="1">
    <source>
        <dbReference type="ARBA" id="ARBA00006432"/>
    </source>
</evidence>
<dbReference type="InterPro" id="IPR020845">
    <property type="entry name" value="AMP-binding_CS"/>
</dbReference>
<keyword evidence="6" id="KW-1185">Reference proteome</keyword>
<reference evidence="6" key="1">
    <citation type="journal article" date="2019" name="Int. J. Syst. Evol. Microbiol.">
        <title>The Global Catalogue of Microorganisms (GCM) 10K type strain sequencing project: providing services to taxonomists for standard genome sequencing and annotation.</title>
        <authorList>
            <consortium name="The Broad Institute Genomics Platform"/>
            <consortium name="The Broad Institute Genome Sequencing Center for Infectious Disease"/>
            <person name="Wu L."/>
            <person name="Ma J."/>
        </authorList>
    </citation>
    <scope>NUCLEOTIDE SEQUENCE [LARGE SCALE GENOMIC DNA]</scope>
    <source>
        <strain evidence="6">CECT 7184</strain>
    </source>
</reference>
<dbReference type="EMBL" id="JBHSOZ010000003">
    <property type="protein sequence ID" value="MFC5711702.1"/>
    <property type="molecule type" value="Genomic_DNA"/>
</dbReference>
<evidence type="ECO:0000313" key="5">
    <source>
        <dbReference type="EMBL" id="MFC5711702.1"/>
    </source>
</evidence>
<dbReference type="Pfam" id="PF00501">
    <property type="entry name" value="AMP-binding"/>
    <property type="match status" value="1"/>
</dbReference>
<protein>
    <submittedName>
        <fullName evidence="5">Class I adenylate-forming enzyme family protein</fullName>
    </submittedName>
</protein>
<gene>
    <name evidence="5" type="ORF">ACFPU1_02795</name>
</gene>
<dbReference type="InterPro" id="IPR025110">
    <property type="entry name" value="AMP-bd_C"/>
</dbReference>
<evidence type="ECO:0000259" key="4">
    <source>
        <dbReference type="Pfam" id="PF13193"/>
    </source>
</evidence>
<dbReference type="InterPro" id="IPR042099">
    <property type="entry name" value="ANL_N_sf"/>
</dbReference>
<feature type="domain" description="AMP-dependent synthetase/ligase" evidence="3">
    <location>
        <begin position="17"/>
        <end position="375"/>
    </location>
</feature>
<dbReference type="Gene3D" id="3.30.300.30">
    <property type="match status" value="1"/>
</dbReference>
<dbReference type="SUPFAM" id="SSF56801">
    <property type="entry name" value="Acetyl-CoA synthetase-like"/>
    <property type="match status" value="1"/>
</dbReference>
<dbReference type="InterPro" id="IPR045851">
    <property type="entry name" value="AMP-bd_C_sf"/>
</dbReference>
<accession>A0ABW0YJQ2</accession>
<proteinExistence type="inferred from homology"/>
<organism evidence="5 6">
    <name type="scientific">Thalassorhabdus alkalitolerans</name>
    <dbReference type="NCBI Taxonomy" id="2282697"/>
    <lineage>
        <taxon>Bacteria</taxon>
        <taxon>Bacillati</taxon>
        <taxon>Bacillota</taxon>
        <taxon>Bacilli</taxon>
        <taxon>Bacillales</taxon>
        <taxon>Bacillaceae</taxon>
        <taxon>Thalassorhabdus</taxon>
    </lineage>
</organism>
<evidence type="ECO:0000313" key="6">
    <source>
        <dbReference type="Proteomes" id="UP001596142"/>
    </source>
</evidence>
<feature type="domain" description="AMP-binding enzyme C-terminal" evidence="4">
    <location>
        <begin position="426"/>
        <end position="501"/>
    </location>
</feature>
<dbReference type="Pfam" id="PF13193">
    <property type="entry name" value="AMP-binding_C"/>
    <property type="match status" value="1"/>
</dbReference>
<comment type="caution">
    <text evidence="5">The sequence shown here is derived from an EMBL/GenBank/DDBJ whole genome shotgun (WGS) entry which is preliminary data.</text>
</comment>
<dbReference type="RefSeq" id="WP_385938336.1">
    <property type="nucleotide sequence ID" value="NZ_JBHSOZ010000003.1"/>
</dbReference>
<evidence type="ECO:0000259" key="3">
    <source>
        <dbReference type="Pfam" id="PF00501"/>
    </source>
</evidence>
<dbReference type="Gene3D" id="3.40.50.12780">
    <property type="entry name" value="N-terminal domain of ligase-like"/>
    <property type="match status" value="1"/>
</dbReference>
<sequence length="513" mass="57044">MVCGQKEQTVHDLLNISAMQYGDKEIAFDQKNRLSYNELVKESDKLAEGLLALGVQKGDRVGVCLPNWNETVCIFFAAAKIGAILVPFNPLYRSQEIEYILENAEPKVLFVMKNFLNNVNMDIVSQLVPKVVSVRFVEDKLISYEHVVSHNGIIARNAVIDPSEDIFCILYTSGTTGAPKGVMISHLSVAKCADAVVKEMSCNDSDVFVVPAPLFHIFGIACNMIPAIIAGARMVLLEKFNPQQTLEIIEQERVTVHQGVPTMFLKELEVEGFETYDLSSLRTGMVGAAPISPEQMKKIRKKMDFNLCQSFGSSETSGGVTINSMDDKESVILETVGKPFKGVKLKIVDEHREELPVGHTGEIAVHSFGNMKGYYKMPEKTNEVLDKEGWYYTGDLGVLDEEGNLRYVGREKEMIVRGGFNIYPQEIESLLLKHEKIAAASIIGMPDEVLGEVVYAVVQLRSGEKMTEQEVKDYVADHMALYKTPATIIFTDNIPMTASGKIQKGKLREQISQ</sequence>
<evidence type="ECO:0000256" key="2">
    <source>
        <dbReference type="ARBA" id="ARBA00022598"/>
    </source>
</evidence>
<keyword evidence="2" id="KW-0436">Ligase</keyword>